<accession>A0A6I4ITW4</accession>
<dbReference type="PROSITE" id="PS51257">
    <property type="entry name" value="PROKAR_LIPOPROTEIN"/>
    <property type="match status" value="1"/>
</dbReference>
<name>A0A6I4ITW4_9FLAO</name>
<dbReference type="OrthoDB" id="1119488at2"/>
<dbReference type="EMBL" id="WQLW01000011">
    <property type="protein sequence ID" value="MVO10321.1"/>
    <property type="molecule type" value="Genomic_DNA"/>
</dbReference>
<evidence type="ECO:0000313" key="2">
    <source>
        <dbReference type="Proteomes" id="UP000431264"/>
    </source>
</evidence>
<reference evidence="2" key="1">
    <citation type="submission" date="2019-05" db="EMBL/GenBank/DDBJ databases">
        <title>Flavobacterium profundi sp. nov., isolated from a deep-sea seamount.</title>
        <authorList>
            <person name="Zhang D.-C."/>
        </authorList>
    </citation>
    <scope>NUCLEOTIDE SEQUENCE [LARGE SCALE GENOMIC DNA]</scope>
    <source>
        <strain evidence="2">TP390</strain>
    </source>
</reference>
<dbReference type="Pfam" id="PF19643">
    <property type="entry name" value="DUF6146"/>
    <property type="match status" value="1"/>
</dbReference>
<dbReference type="RefSeq" id="WP_140998748.1">
    <property type="nucleotide sequence ID" value="NZ_VDCZ01000011.1"/>
</dbReference>
<dbReference type="InterPro" id="IPR046144">
    <property type="entry name" value="DUF6146"/>
</dbReference>
<sequence length="142" mass="17009">MKQYFIILVGILGIAIACDTTKDIASTDKPKLESDTIHIANDKIEYEVTIIDAGFQSWFNTNARPRNFYSQNYLEARNRVWVLEWNRRAMNPYQFNPNLYELQINYDSNIDYGYEVNYMIYNYLVYFQLKNKQRLGMFMPRI</sequence>
<comment type="caution">
    <text evidence="1">The sequence shown here is derived from an EMBL/GenBank/DDBJ whole genome shotgun (WGS) entry which is preliminary data.</text>
</comment>
<dbReference type="AlphaFoldDB" id="A0A6I4ITW4"/>
<evidence type="ECO:0000313" key="1">
    <source>
        <dbReference type="EMBL" id="MVO10321.1"/>
    </source>
</evidence>
<protein>
    <recommendedName>
        <fullName evidence="3">Lipoprotein</fullName>
    </recommendedName>
</protein>
<proteinExistence type="predicted"/>
<evidence type="ECO:0008006" key="3">
    <source>
        <dbReference type="Google" id="ProtNLM"/>
    </source>
</evidence>
<organism evidence="1 2">
    <name type="scientific">Flavobacterium profundi</name>
    <dbReference type="NCBI Taxonomy" id="1774945"/>
    <lineage>
        <taxon>Bacteria</taxon>
        <taxon>Pseudomonadati</taxon>
        <taxon>Bacteroidota</taxon>
        <taxon>Flavobacteriia</taxon>
        <taxon>Flavobacteriales</taxon>
        <taxon>Flavobacteriaceae</taxon>
        <taxon>Flavobacterium</taxon>
    </lineage>
</organism>
<dbReference type="Proteomes" id="UP000431264">
    <property type="component" value="Unassembled WGS sequence"/>
</dbReference>
<keyword evidence="2" id="KW-1185">Reference proteome</keyword>
<gene>
    <name evidence="1" type="ORF">GOQ30_14200</name>
</gene>